<organism evidence="2 3">
    <name type="scientific">Alicyclobacillus acidocaldarius subsp. acidocaldarius (strain ATCC 27009 / DSM 446 / BCRC 14685 / JCM 5260 / KCTC 1825 / NBRC 15652 / NCIMB 11725 / NRRL B-14509 / 104-IA)</name>
    <name type="common">Bacillus acidocaldarius</name>
    <dbReference type="NCBI Taxonomy" id="521098"/>
    <lineage>
        <taxon>Bacteria</taxon>
        <taxon>Bacillati</taxon>
        <taxon>Bacillota</taxon>
        <taxon>Bacilli</taxon>
        <taxon>Bacillales</taxon>
        <taxon>Alicyclobacillaceae</taxon>
        <taxon>Alicyclobacillus</taxon>
    </lineage>
</organism>
<dbReference type="CDD" id="cd06661">
    <property type="entry name" value="GGCT_like"/>
    <property type="match status" value="1"/>
</dbReference>
<sequence>MGHHTVFVYGTLRRGEPNRIVMEPHLVRDLGRGRIRGVLYDWGAYPAATLDEDGVIAGEWVVVTDEGLLALDELEDYPELYTRTVVSDLVRDLRGWVYCMPAERARRGGPRVSGGDWVAHVAKRRGPR</sequence>
<dbReference type="eggNOG" id="COG2105">
    <property type="taxonomic scope" value="Bacteria"/>
</dbReference>
<evidence type="ECO:0000313" key="2">
    <source>
        <dbReference type="EMBL" id="ACV58465.1"/>
    </source>
</evidence>
<proteinExistence type="predicted"/>
<reference evidence="2 3" key="2">
    <citation type="journal article" date="2010" name="Stand. Genomic Sci.">
        <title>Complete genome sequence of Alicyclobacillus acidocaldarius type strain (104-IA).</title>
        <authorList>
            <person name="Mavromatis K."/>
            <person name="Sikorski J."/>
            <person name="Lapidus A."/>
            <person name="Glavina Del Rio T."/>
            <person name="Copeland A."/>
            <person name="Tice H."/>
            <person name="Cheng J.F."/>
            <person name="Lucas S."/>
            <person name="Chen F."/>
            <person name="Nolan M."/>
            <person name="Bruce D."/>
            <person name="Goodwin L."/>
            <person name="Pitluck S."/>
            <person name="Ivanova N."/>
            <person name="Ovchinnikova G."/>
            <person name="Pati A."/>
            <person name="Chen A."/>
            <person name="Palaniappan K."/>
            <person name="Land M."/>
            <person name="Hauser L."/>
            <person name="Chang Y.J."/>
            <person name="Jeffries C.D."/>
            <person name="Chain P."/>
            <person name="Meincke L."/>
            <person name="Sims D."/>
            <person name="Chertkov O."/>
            <person name="Han C."/>
            <person name="Brettin T."/>
            <person name="Detter J.C."/>
            <person name="Wahrenburg C."/>
            <person name="Rohde M."/>
            <person name="Pukall R."/>
            <person name="Goker M."/>
            <person name="Bristow J."/>
            <person name="Eisen J.A."/>
            <person name="Markowitz V."/>
            <person name="Hugenholtz P."/>
            <person name="Klenk H.P."/>
            <person name="Kyrpides N.C."/>
        </authorList>
    </citation>
    <scope>NUCLEOTIDE SEQUENCE [LARGE SCALE GENOMIC DNA]</scope>
    <source>
        <strain evidence="3">ATCC 27009 / DSM 446 / BCRC 14685 / JCM 5260 / KCTC 1825 / NBRC 15652 / NCIMB 11725 / NRRL B-14509 / 104-IA</strain>
    </source>
</reference>
<keyword evidence="3" id="KW-1185">Reference proteome</keyword>
<dbReference type="InterPro" id="IPR036568">
    <property type="entry name" value="GGCT-like_sf"/>
</dbReference>
<evidence type="ECO:0000259" key="1">
    <source>
        <dbReference type="Pfam" id="PF06094"/>
    </source>
</evidence>
<protein>
    <submittedName>
        <fullName evidence="2">AIG2 family protein</fullName>
    </submittedName>
</protein>
<dbReference type="KEGG" id="aac:Aaci_1440"/>
<evidence type="ECO:0000313" key="3">
    <source>
        <dbReference type="Proteomes" id="UP000001917"/>
    </source>
</evidence>
<dbReference type="Gene3D" id="3.10.490.10">
    <property type="entry name" value="Gamma-glutamyl cyclotransferase-like"/>
    <property type="match status" value="1"/>
</dbReference>
<name>C8WWJ4_ALIAD</name>
<dbReference type="Pfam" id="PF06094">
    <property type="entry name" value="GGACT"/>
    <property type="match status" value="1"/>
</dbReference>
<dbReference type="AlphaFoldDB" id="C8WWJ4"/>
<reference evidence="3" key="1">
    <citation type="submission" date="2009-09" db="EMBL/GenBank/DDBJ databases">
        <title>The complete chromosome of Alicyclobacillus acidocaldarius subsp. acidocaldarius DSM 446.</title>
        <authorList>
            <consortium name="US DOE Joint Genome Institute (JGI-PGF)"/>
            <person name="Lucas S."/>
            <person name="Copeland A."/>
            <person name="Lapidus A."/>
            <person name="Glavina del Rio T."/>
            <person name="Dalin E."/>
            <person name="Tice H."/>
            <person name="Bruce D."/>
            <person name="Goodwin L."/>
            <person name="Pitluck S."/>
            <person name="Kyrpides N."/>
            <person name="Mavromatis K."/>
            <person name="Ivanova N."/>
            <person name="Ovchinnikova G."/>
            <person name="Chertkov O."/>
            <person name="Sims D."/>
            <person name="Brettin T."/>
            <person name="Detter J.C."/>
            <person name="Han C."/>
            <person name="Larimer F."/>
            <person name="Land M."/>
            <person name="Hauser L."/>
            <person name="Markowitz V."/>
            <person name="Cheng J.-F."/>
            <person name="Hugenholtz P."/>
            <person name="Woyke T."/>
            <person name="Wu D."/>
            <person name="Pukall R."/>
            <person name="Klenk H.-P."/>
            <person name="Eisen J.A."/>
        </authorList>
    </citation>
    <scope>NUCLEOTIDE SEQUENCE [LARGE SCALE GENOMIC DNA]</scope>
    <source>
        <strain evidence="3">ATCC 27009 / DSM 446 / BCRC 14685 / JCM 5260 / KCTC 1825 / NBRC 15652 / NCIMB 11725 / NRRL B-14509 / 104-IA</strain>
    </source>
</reference>
<dbReference type="InterPro" id="IPR009288">
    <property type="entry name" value="AIG2-like_dom"/>
</dbReference>
<dbReference type="EMBL" id="CP001727">
    <property type="protein sequence ID" value="ACV58465.1"/>
    <property type="molecule type" value="Genomic_DNA"/>
</dbReference>
<accession>C8WWJ4</accession>
<dbReference type="STRING" id="521098.Aaci_1440"/>
<gene>
    <name evidence="2" type="ordered locus">Aaci_1440</name>
</gene>
<dbReference type="Proteomes" id="UP000001917">
    <property type="component" value="Chromosome"/>
</dbReference>
<dbReference type="HOGENOM" id="CLU_083466_2_3_9"/>
<dbReference type="RefSeq" id="WP_012810780.1">
    <property type="nucleotide sequence ID" value="NC_013205.1"/>
</dbReference>
<feature type="domain" description="Gamma-glutamylcyclotransferase AIG2-like" evidence="1">
    <location>
        <begin position="6"/>
        <end position="118"/>
    </location>
</feature>
<dbReference type="InterPro" id="IPR013024">
    <property type="entry name" value="GGCT-like"/>
</dbReference>
<dbReference type="SUPFAM" id="SSF110857">
    <property type="entry name" value="Gamma-glutamyl cyclotransferase-like"/>
    <property type="match status" value="1"/>
</dbReference>